<evidence type="ECO:0000313" key="1">
    <source>
        <dbReference type="EMBL" id="KAJ1180053.1"/>
    </source>
</evidence>
<protein>
    <submittedName>
        <fullName evidence="1">Uncharacterized protein</fullName>
    </submittedName>
</protein>
<keyword evidence="2" id="KW-1185">Reference proteome</keyword>
<accession>A0AAV7TWP0</accession>
<sequence length="85" mass="9326">MSGKWFEATRLLGCGVNGEPGVLGHCCRVGSPGSEPDCRYLRDYLTFGTRSGAKTCPSRKEETYGSTDQHWLPAIFDLPQELSPC</sequence>
<organism evidence="1 2">
    <name type="scientific">Pleurodeles waltl</name>
    <name type="common">Iberian ribbed newt</name>
    <dbReference type="NCBI Taxonomy" id="8319"/>
    <lineage>
        <taxon>Eukaryota</taxon>
        <taxon>Metazoa</taxon>
        <taxon>Chordata</taxon>
        <taxon>Craniata</taxon>
        <taxon>Vertebrata</taxon>
        <taxon>Euteleostomi</taxon>
        <taxon>Amphibia</taxon>
        <taxon>Batrachia</taxon>
        <taxon>Caudata</taxon>
        <taxon>Salamandroidea</taxon>
        <taxon>Salamandridae</taxon>
        <taxon>Pleurodelinae</taxon>
        <taxon>Pleurodeles</taxon>
    </lineage>
</organism>
<reference evidence="1" key="1">
    <citation type="journal article" date="2022" name="bioRxiv">
        <title>Sequencing and chromosome-scale assembly of the giantPleurodeles waltlgenome.</title>
        <authorList>
            <person name="Brown T."/>
            <person name="Elewa A."/>
            <person name="Iarovenko S."/>
            <person name="Subramanian E."/>
            <person name="Araus A.J."/>
            <person name="Petzold A."/>
            <person name="Susuki M."/>
            <person name="Suzuki K.-i.T."/>
            <person name="Hayashi T."/>
            <person name="Toyoda A."/>
            <person name="Oliveira C."/>
            <person name="Osipova E."/>
            <person name="Leigh N.D."/>
            <person name="Simon A."/>
            <person name="Yun M.H."/>
        </authorList>
    </citation>
    <scope>NUCLEOTIDE SEQUENCE</scope>
    <source>
        <strain evidence="1">20211129_DDA</strain>
        <tissue evidence="1">Liver</tissue>
    </source>
</reference>
<gene>
    <name evidence="1" type="ORF">NDU88_005277</name>
</gene>
<proteinExistence type="predicted"/>
<comment type="caution">
    <text evidence="1">The sequence shown here is derived from an EMBL/GenBank/DDBJ whole genome shotgun (WGS) entry which is preliminary data.</text>
</comment>
<evidence type="ECO:0000313" key="2">
    <source>
        <dbReference type="Proteomes" id="UP001066276"/>
    </source>
</evidence>
<dbReference type="EMBL" id="JANPWB010000006">
    <property type="protein sequence ID" value="KAJ1180053.1"/>
    <property type="molecule type" value="Genomic_DNA"/>
</dbReference>
<dbReference type="Proteomes" id="UP001066276">
    <property type="component" value="Chromosome 3_2"/>
</dbReference>
<dbReference type="AlphaFoldDB" id="A0AAV7TWP0"/>
<name>A0AAV7TWP0_PLEWA</name>